<feature type="region of interest" description="Disordered" evidence="1">
    <location>
        <begin position="76"/>
        <end position="98"/>
    </location>
</feature>
<dbReference type="EMBL" id="CACVKT020008628">
    <property type="protein sequence ID" value="CAC5416349.1"/>
    <property type="molecule type" value="Genomic_DNA"/>
</dbReference>
<feature type="compositionally biased region" description="Low complexity" evidence="1">
    <location>
        <begin position="76"/>
        <end position="87"/>
    </location>
</feature>
<proteinExistence type="predicted"/>
<dbReference type="OrthoDB" id="6189138at2759"/>
<accession>A0A6J8E698</accession>
<evidence type="ECO:0000256" key="1">
    <source>
        <dbReference type="SAM" id="MobiDB-lite"/>
    </source>
</evidence>
<evidence type="ECO:0000313" key="3">
    <source>
        <dbReference type="Proteomes" id="UP000507470"/>
    </source>
</evidence>
<reference evidence="2 3" key="1">
    <citation type="submission" date="2020-06" db="EMBL/GenBank/DDBJ databases">
        <authorList>
            <person name="Li R."/>
            <person name="Bekaert M."/>
        </authorList>
    </citation>
    <scope>NUCLEOTIDE SEQUENCE [LARGE SCALE GENOMIC DNA]</scope>
    <source>
        <strain evidence="3">wild</strain>
    </source>
</reference>
<keyword evidence="3" id="KW-1185">Reference proteome</keyword>
<dbReference type="AlphaFoldDB" id="A0A6J8E698"/>
<name>A0A6J8E698_MYTCO</name>
<organism evidence="2 3">
    <name type="scientific">Mytilus coruscus</name>
    <name type="common">Sea mussel</name>
    <dbReference type="NCBI Taxonomy" id="42192"/>
    <lineage>
        <taxon>Eukaryota</taxon>
        <taxon>Metazoa</taxon>
        <taxon>Spiralia</taxon>
        <taxon>Lophotrochozoa</taxon>
        <taxon>Mollusca</taxon>
        <taxon>Bivalvia</taxon>
        <taxon>Autobranchia</taxon>
        <taxon>Pteriomorphia</taxon>
        <taxon>Mytilida</taxon>
        <taxon>Mytiloidea</taxon>
        <taxon>Mytilidae</taxon>
        <taxon>Mytilinae</taxon>
        <taxon>Mytilus</taxon>
    </lineage>
</organism>
<evidence type="ECO:0000313" key="2">
    <source>
        <dbReference type="EMBL" id="CAC5416349.1"/>
    </source>
</evidence>
<gene>
    <name evidence="2" type="ORF">MCOR_48984</name>
</gene>
<dbReference type="Proteomes" id="UP000507470">
    <property type="component" value="Unassembled WGS sequence"/>
</dbReference>
<protein>
    <submittedName>
        <fullName evidence="2">Uncharacterized protein</fullName>
    </submittedName>
</protein>
<feature type="region of interest" description="Disordered" evidence="1">
    <location>
        <begin position="1"/>
        <end position="43"/>
    </location>
</feature>
<sequence length="153" mass="18100">MQETQQRPTYSYTSTTMQETQQRPTYSYTDTTLPETQQRPTYSYTNITMPEIQQRPDYLQYPNNAIVPNWLPRQQYSGSQQHHSGLQNFGNSKQDNRRRTRVPIYNGRDPWNAYFMQFELIAEINRWDTDTNAIKLVTALKDKALVYASYLSP</sequence>